<dbReference type="GO" id="GO:0016430">
    <property type="term" value="F:tRNA (adenine-N6)-methyltransferase activity"/>
    <property type="evidence" value="ECO:0007669"/>
    <property type="project" value="UniProtKB-UniRule"/>
</dbReference>
<comment type="function">
    <text evidence="6">Specifically methylates the adenine in position 37 of tRNA(1)(Val) (anticodon cmo5UAC).</text>
</comment>
<keyword evidence="5 6" id="KW-0819">tRNA processing</keyword>
<proteinExistence type="inferred from homology"/>
<feature type="domain" description="Methyltransferase small" evidence="7">
    <location>
        <begin position="43"/>
        <end position="140"/>
    </location>
</feature>
<dbReference type="EC" id="2.1.1.223" evidence="6"/>
<dbReference type="InterPro" id="IPR007848">
    <property type="entry name" value="Small_mtfrase_dom"/>
</dbReference>
<dbReference type="CDD" id="cd02440">
    <property type="entry name" value="AdoMet_MTases"/>
    <property type="match status" value="1"/>
</dbReference>
<dbReference type="GO" id="GO:0003676">
    <property type="term" value="F:nucleic acid binding"/>
    <property type="evidence" value="ECO:0007669"/>
    <property type="project" value="InterPro"/>
</dbReference>
<evidence type="ECO:0000313" key="8">
    <source>
        <dbReference type="EMBL" id="RJX70455.1"/>
    </source>
</evidence>
<dbReference type="InterPro" id="IPR029063">
    <property type="entry name" value="SAM-dependent_MTases_sf"/>
</dbReference>
<evidence type="ECO:0000256" key="1">
    <source>
        <dbReference type="ARBA" id="ARBA00022490"/>
    </source>
</evidence>
<dbReference type="EMBL" id="QVMU01000011">
    <property type="protein sequence ID" value="RJX70455.1"/>
    <property type="molecule type" value="Genomic_DNA"/>
</dbReference>
<evidence type="ECO:0000313" key="9">
    <source>
        <dbReference type="Proteomes" id="UP000273252"/>
    </source>
</evidence>
<dbReference type="InterPro" id="IPR022882">
    <property type="entry name" value="tRNA_adenine-N6_MeTrfase"/>
</dbReference>
<accession>A0A3A6R339</accession>
<dbReference type="RefSeq" id="WP_120031909.1">
    <property type="nucleotide sequence ID" value="NZ_QVMU01000011.1"/>
</dbReference>
<organism evidence="8 9">
    <name type="scientific">Vibrio sinensis</name>
    <dbReference type="NCBI Taxonomy" id="2302434"/>
    <lineage>
        <taxon>Bacteria</taxon>
        <taxon>Pseudomonadati</taxon>
        <taxon>Pseudomonadota</taxon>
        <taxon>Gammaproteobacteria</taxon>
        <taxon>Vibrionales</taxon>
        <taxon>Vibrionaceae</taxon>
        <taxon>Vibrio</taxon>
    </lineage>
</organism>
<dbReference type="GO" id="GO:0032259">
    <property type="term" value="P:methylation"/>
    <property type="evidence" value="ECO:0007669"/>
    <property type="project" value="UniProtKB-KW"/>
</dbReference>
<comment type="catalytic activity">
    <reaction evidence="6">
        <text>adenosine(37) in tRNA1(Val) + S-adenosyl-L-methionine = N(6)-methyladenosine(37) in tRNA1(Val) + S-adenosyl-L-homocysteine + H(+)</text>
        <dbReference type="Rhea" id="RHEA:43160"/>
        <dbReference type="Rhea" id="RHEA-COMP:10369"/>
        <dbReference type="Rhea" id="RHEA-COMP:10370"/>
        <dbReference type="ChEBI" id="CHEBI:15378"/>
        <dbReference type="ChEBI" id="CHEBI:57856"/>
        <dbReference type="ChEBI" id="CHEBI:59789"/>
        <dbReference type="ChEBI" id="CHEBI:74411"/>
        <dbReference type="ChEBI" id="CHEBI:74449"/>
        <dbReference type="EC" id="2.1.1.223"/>
    </reaction>
</comment>
<evidence type="ECO:0000256" key="2">
    <source>
        <dbReference type="ARBA" id="ARBA00022603"/>
    </source>
</evidence>
<evidence type="ECO:0000256" key="4">
    <source>
        <dbReference type="ARBA" id="ARBA00022691"/>
    </source>
</evidence>
<dbReference type="OrthoDB" id="5383291at2"/>
<sequence length="239" mass="26941">MKNTTSKTKSFEFKQFKVDGGYSGMPVSTDGVLLGAWCELDKIKTLLDIGTGTGLLALMAAQRNANLIVSAIDINAEAIAAAQYNFEQSAWVRRLTLYHGDVLSYQFTQPFDAIVCNPPYFNSGEQSKFEQRAIARHTDTLNHLDLLARCYSLLQPDGYACFVLPTVEGNQFIELATATGWFLQKLCHVKPNQEKAENRLLIQLGKRPTNLEENHLNIRDKQSYSDEFIALTKDFYLKM</sequence>
<dbReference type="InterPro" id="IPR050210">
    <property type="entry name" value="tRNA_Adenine-N(6)_MTase"/>
</dbReference>
<dbReference type="PANTHER" id="PTHR47739">
    <property type="entry name" value="TRNA1(VAL) (ADENINE(37)-N6)-METHYLTRANSFERASE"/>
    <property type="match status" value="1"/>
</dbReference>
<keyword evidence="3 6" id="KW-0808">Transferase</keyword>
<gene>
    <name evidence="8" type="ORF">DZ860_12895</name>
</gene>
<evidence type="ECO:0000256" key="3">
    <source>
        <dbReference type="ARBA" id="ARBA00022679"/>
    </source>
</evidence>
<comment type="caution">
    <text evidence="8">The sequence shown here is derived from an EMBL/GenBank/DDBJ whole genome shotgun (WGS) entry which is preliminary data.</text>
</comment>
<evidence type="ECO:0000256" key="6">
    <source>
        <dbReference type="HAMAP-Rule" id="MF_01872"/>
    </source>
</evidence>
<keyword evidence="1 6" id="KW-0963">Cytoplasm</keyword>
<dbReference type="GO" id="GO:0008033">
    <property type="term" value="P:tRNA processing"/>
    <property type="evidence" value="ECO:0007669"/>
    <property type="project" value="UniProtKB-UniRule"/>
</dbReference>
<dbReference type="GO" id="GO:0005737">
    <property type="term" value="C:cytoplasm"/>
    <property type="evidence" value="ECO:0007669"/>
    <property type="project" value="UniProtKB-SubCell"/>
</dbReference>
<reference evidence="8 9" key="1">
    <citation type="submission" date="2018-08" db="EMBL/GenBank/DDBJ databases">
        <title>Vibrio isolated from the Eastern China Marginal Seas.</title>
        <authorList>
            <person name="Li Y."/>
        </authorList>
    </citation>
    <scope>NUCLEOTIDE SEQUENCE [LARGE SCALE GENOMIC DNA]</scope>
    <source>
        <strain evidence="8 9">BEI233</strain>
    </source>
</reference>
<dbReference type="Pfam" id="PF05175">
    <property type="entry name" value="MTS"/>
    <property type="match status" value="1"/>
</dbReference>
<evidence type="ECO:0000256" key="5">
    <source>
        <dbReference type="ARBA" id="ARBA00022694"/>
    </source>
</evidence>
<dbReference type="HAMAP" id="MF_01872">
    <property type="entry name" value="tRNA_methyltr_YfiC"/>
    <property type="match status" value="1"/>
</dbReference>
<comment type="subcellular location">
    <subcellularLocation>
        <location evidence="6">Cytoplasm</location>
    </subcellularLocation>
</comment>
<dbReference type="Gene3D" id="3.40.50.150">
    <property type="entry name" value="Vaccinia Virus protein VP39"/>
    <property type="match status" value="1"/>
</dbReference>
<dbReference type="AlphaFoldDB" id="A0A3A6R339"/>
<protein>
    <recommendedName>
        <fullName evidence="6">tRNA1(Val) (adenine(37)-N6)-methyltransferase</fullName>
        <ecNumber evidence="6">2.1.1.223</ecNumber>
    </recommendedName>
    <alternativeName>
        <fullName evidence="6">tRNA m6A37 methyltransferase</fullName>
    </alternativeName>
</protein>
<dbReference type="InterPro" id="IPR002052">
    <property type="entry name" value="DNA_methylase_N6_adenine_CS"/>
</dbReference>
<dbReference type="Proteomes" id="UP000273252">
    <property type="component" value="Unassembled WGS sequence"/>
</dbReference>
<dbReference type="PROSITE" id="PS00092">
    <property type="entry name" value="N6_MTASE"/>
    <property type="match status" value="1"/>
</dbReference>
<keyword evidence="4 6" id="KW-0949">S-adenosyl-L-methionine</keyword>
<keyword evidence="9" id="KW-1185">Reference proteome</keyword>
<dbReference type="SUPFAM" id="SSF53335">
    <property type="entry name" value="S-adenosyl-L-methionine-dependent methyltransferases"/>
    <property type="match status" value="1"/>
</dbReference>
<dbReference type="PANTHER" id="PTHR47739:SF1">
    <property type="entry name" value="TRNA1(VAL) (ADENINE(37)-N6)-METHYLTRANSFERASE"/>
    <property type="match status" value="1"/>
</dbReference>
<keyword evidence="2 6" id="KW-0489">Methyltransferase</keyword>
<comment type="similarity">
    <text evidence="6">Belongs to the methyltransferase superfamily. tRNA (adenine-N(6)-)-methyltransferase family.</text>
</comment>
<evidence type="ECO:0000259" key="7">
    <source>
        <dbReference type="Pfam" id="PF05175"/>
    </source>
</evidence>
<name>A0A3A6R339_9VIBR</name>